<evidence type="ECO:0000259" key="5">
    <source>
        <dbReference type="PROSITE" id="PS50893"/>
    </source>
</evidence>
<sequence>MQLTLDRLTKRYGSKIALDRIDAAFEPGIYGLLGANGAGKTTMLRLICDIIKPTSGEVTFNGTNIREMGESYRAVIGYLPQDFGYYPNFTAMDFLLYMASLKGLNAGYAKKKSLELLETVNLSEVKDKKIKTFSGGMKQRLGIAQAFLNNPQILILDEPTAGLDPKERVKFRNLIRSYAEKKIVLLSTHIVTDVEYIADEILVIKDGTLLKKGTERTIIQEISGKVWECRVTRQEAERLENRFTVCSGKPENGEAVLRIVSDKNPCNAAVSVPPCLEDLYLYYFHGEV</sequence>
<evidence type="ECO:0000313" key="6">
    <source>
        <dbReference type="EMBL" id="HIS31412.1"/>
    </source>
</evidence>
<dbReference type="GO" id="GO:0005524">
    <property type="term" value="F:ATP binding"/>
    <property type="evidence" value="ECO:0007669"/>
    <property type="project" value="UniProtKB-KW"/>
</dbReference>
<gene>
    <name evidence="6" type="ORF">IAB44_07690</name>
</gene>
<keyword evidence="4 6" id="KW-0067">ATP-binding</keyword>
<keyword evidence="2" id="KW-0813">Transport</keyword>
<dbReference type="InterPro" id="IPR017871">
    <property type="entry name" value="ABC_transporter-like_CS"/>
</dbReference>
<dbReference type="SMART" id="SM00382">
    <property type="entry name" value="AAA"/>
    <property type="match status" value="1"/>
</dbReference>
<dbReference type="Proteomes" id="UP000823935">
    <property type="component" value="Unassembled WGS sequence"/>
</dbReference>
<keyword evidence="3" id="KW-0547">Nucleotide-binding</keyword>
<reference evidence="6" key="2">
    <citation type="journal article" date="2021" name="PeerJ">
        <title>Extensive microbial diversity within the chicken gut microbiome revealed by metagenomics and culture.</title>
        <authorList>
            <person name="Gilroy R."/>
            <person name="Ravi A."/>
            <person name="Getino M."/>
            <person name="Pursley I."/>
            <person name="Horton D.L."/>
            <person name="Alikhan N.F."/>
            <person name="Baker D."/>
            <person name="Gharbi K."/>
            <person name="Hall N."/>
            <person name="Watson M."/>
            <person name="Adriaenssens E.M."/>
            <person name="Foster-Nyarko E."/>
            <person name="Jarju S."/>
            <person name="Secka A."/>
            <person name="Antonio M."/>
            <person name="Oren A."/>
            <person name="Chaudhuri R.R."/>
            <person name="La Ragione R."/>
            <person name="Hildebrand F."/>
            <person name="Pallen M.J."/>
        </authorList>
    </citation>
    <scope>NUCLEOTIDE SEQUENCE</scope>
    <source>
        <strain evidence="6">CHK190-19873</strain>
    </source>
</reference>
<dbReference type="InterPro" id="IPR003439">
    <property type="entry name" value="ABC_transporter-like_ATP-bd"/>
</dbReference>
<dbReference type="PROSITE" id="PS00211">
    <property type="entry name" value="ABC_TRANSPORTER_1"/>
    <property type="match status" value="1"/>
</dbReference>
<evidence type="ECO:0000256" key="1">
    <source>
        <dbReference type="ARBA" id="ARBA00005417"/>
    </source>
</evidence>
<proteinExistence type="inferred from homology"/>
<dbReference type="Pfam" id="PF00005">
    <property type="entry name" value="ABC_tran"/>
    <property type="match status" value="1"/>
</dbReference>
<evidence type="ECO:0000313" key="7">
    <source>
        <dbReference type="Proteomes" id="UP000823935"/>
    </source>
</evidence>
<dbReference type="SUPFAM" id="SSF52540">
    <property type="entry name" value="P-loop containing nucleoside triphosphate hydrolases"/>
    <property type="match status" value="1"/>
</dbReference>
<dbReference type="CDD" id="cd03264">
    <property type="entry name" value="ABC_drug_resistance_like"/>
    <property type="match status" value="1"/>
</dbReference>
<evidence type="ECO:0000256" key="3">
    <source>
        <dbReference type="ARBA" id="ARBA00022741"/>
    </source>
</evidence>
<dbReference type="PANTHER" id="PTHR43335:SF2">
    <property type="entry name" value="ABC TRANSPORTER, ATP-BINDING PROTEIN"/>
    <property type="match status" value="1"/>
</dbReference>
<organism evidence="6 7">
    <name type="scientific">Candidatus Limivivens intestinipullorum</name>
    <dbReference type="NCBI Taxonomy" id="2840858"/>
    <lineage>
        <taxon>Bacteria</taxon>
        <taxon>Bacillati</taxon>
        <taxon>Bacillota</taxon>
        <taxon>Clostridia</taxon>
        <taxon>Lachnospirales</taxon>
        <taxon>Lachnospiraceae</taxon>
        <taxon>Lachnospiraceae incertae sedis</taxon>
        <taxon>Candidatus Limivivens</taxon>
    </lineage>
</organism>
<dbReference type="PROSITE" id="PS50893">
    <property type="entry name" value="ABC_TRANSPORTER_2"/>
    <property type="match status" value="1"/>
</dbReference>
<dbReference type="AlphaFoldDB" id="A0A9D1JJW4"/>
<dbReference type="GO" id="GO:0016887">
    <property type="term" value="F:ATP hydrolysis activity"/>
    <property type="evidence" value="ECO:0007669"/>
    <property type="project" value="InterPro"/>
</dbReference>
<feature type="domain" description="ABC transporter" evidence="5">
    <location>
        <begin position="3"/>
        <end position="231"/>
    </location>
</feature>
<comment type="similarity">
    <text evidence="1">Belongs to the ABC transporter superfamily.</text>
</comment>
<evidence type="ECO:0000256" key="2">
    <source>
        <dbReference type="ARBA" id="ARBA00022448"/>
    </source>
</evidence>
<dbReference type="InterPro" id="IPR003593">
    <property type="entry name" value="AAA+_ATPase"/>
</dbReference>
<dbReference type="Gene3D" id="3.40.50.300">
    <property type="entry name" value="P-loop containing nucleotide triphosphate hydrolases"/>
    <property type="match status" value="1"/>
</dbReference>
<reference evidence="6" key="1">
    <citation type="submission" date="2020-10" db="EMBL/GenBank/DDBJ databases">
        <authorList>
            <person name="Gilroy R."/>
        </authorList>
    </citation>
    <scope>NUCLEOTIDE SEQUENCE</scope>
    <source>
        <strain evidence="6">CHK190-19873</strain>
    </source>
</reference>
<comment type="caution">
    <text evidence="6">The sequence shown here is derived from an EMBL/GenBank/DDBJ whole genome shotgun (WGS) entry which is preliminary data.</text>
</comment>
<dbReference type="InterPro" id="IPR027417">
    <property type="entry name" value="P-loop_NTPase"/>
</dbReference>
<accession>A0A9D1JJW4</accession>
<dbReference type="PANTHER" id="PTHR43335">
    <property type="entry name" value="ABC TRANSPORTER, ATP-BINDING PROTEIN"/>
    <property type="match status" value="1"/>
</dbReference>
<name>A0A9D1JJW4_9FIRM</name>
<protein>
    <submittedName>
        <fullName evidence="6">ABC transporter ATP-binding protein</fullName>
    </submittedName>
</protein>
<evidence type="ECO:0000256" key="4">
    <source>
        <dbReference type="ARBA" id="ARBA00022840"/>
    </source>
</evidence>
<dbReference type="EMBL" id="DVIQ01000039">
    <property type="protein sequence ID" value="HIS31412.1"/>
    <property type="molecule type" value="Genomic_DNA"/>
</dbReference>